<organism evidence="2 3">
    <name type="scientific">Shewanella xiamenensis</name>
    <dbReference type="NCBI Taxonomy" id="332186"/>
    <lineage>
        <taxon>Bacteria</taxon>
        <taxon>Pseudomonadati</taxon>
        <taxon>Pseudomonadota</taxon>
        <taxon>Gammaproteobacteria</taxon>
        <taxon>Alteromonadales</taxon>
        <taxon>Shewanellaceae</taxon>
        <taxon>Shewanella</taxon>
    </lineage>
</organism>
<evidence type="ECO:0000313" key="2">
    <source>
        <dbReference type="EMBL" id="MDI5832543.1"/>
    </source>
</evidence>
<keyword evidence="3" id="KW-1185">Reference proteome</keyword>
<dbReference type="EMBL" id="JAOTLW010000013">
    <property type="protein sequence ID" value="MDI5832543.1"/>
    <property type="molecule type" value="Genomic_DNA"/>
</dbReference>
<gene>
    <name evidence="2" type="ORF">ODY93_13270</name>
</gene>
<keyword evidence="1" id="KW-0812">Transmembrane</keyword>
<dbReference type="RefSeq" id="WP_282679508.1">
    <property type="nucleotide sequence ID" value="NZ_CP106875.1"/>
</dbReference>
<sequence>MNDKERNGLLIPFIVLNVLTLLHFSDFFAPRENVEAVTQLNGIISLLWFAYTLGVWVFIFIKLRKQKRKK</sequence>
<keyword evidence="1" id="KW-0472">Membrane</keyword>
<feature type="transmembrane region" description="Helical" evidence="1">
    <location>
        <begin position="40"/>
        <end position="61"/>
    </location>
</feature>
<proteinExistence type="predicted"/>
<evidence type="ECO:0000313" key="3">
    <source>
        <dbReference type="Proteomes" id="UP001159075"/>
    </source>
</evidence>
<accession>A0ABT6UDK6</accession>
<reference evidence="2 3" key="1">
    <citation type="submission" date="2022-09" db="EMBL/GenBank/DDBJ databases">
        <title>The outer-membrane cytochrome OmcA is essential for infection of Shewanella oneidensis by a zebrafish-associated bacteriophage.</title>
        <authorList>
            <person name="Grenfell A.W."/>
            <person name="Intile P."/>
            <person name="Mcfarlane J."/>
            <person name="Leung D."/>
            <person name="Abdalla K."/>
            <person name="Wold M."/>
            <person name="Kees E."/>
            <person name="Gralnick J."/>
        </authorList>
    </citation>
    <scope>NUCLEOTIDE SEQUENCE [LARGE SCALE GENOMIC DNA]</scope>
    <source>
        <strain evidence="2 3">NF-5</strain>
    </source>
</reference>
<protein>
    <submittedName>
        <fullName evidence="2">Uncharacterized protein</fullName>
    </submittedName>
</protein>
<comment type="caution">
    <text evidence="2">The sequence shown here is derived from an EMBL/GenBank/DDBJ whole genome shotgun (WGS) entry which is preliminary data.</text>
</comment>
<dbReference type="Proteomes" id="UP001159075">
    <property type="component" value="Unassembled WGS sequence"/>
</dbReference>
<evidence type="ECO:0000256" key="1">
    <source>
        <dbReference type="SAM" id="Phobius"/>
    </source>
</evidence>
<keyword evidence="1" id="KW-1133">Transmembrane helix</keyword>
<feature type="transmembrane region" description="Helical" evidence="1">
    <location>
        <begin position="9"/>
        <end position="28"/>
    </location>
</feature>
<name>A0ABT6UDK6_9GAMM</name>